<dbReference type="GO" id="GO:0009252">
    <property type="term" value="P:peptidoglycan biosynthetic process"/>
    <property type="evidence" value="ECO:0007669"/>
    <property type="project" value="UniProtKB-UniRule"/>
</dbReference>
<dbReference type="PIRSF" id="PIRSF002869">
    <property type="entry name" value="MviN"/>
    <property type="match status" value="1"/>
</dbReference>
<evidence type="ECO:0000256" key="1">
    <source>
        <dbReference type="ARBA" id="ARBA00004651"/>
    </source>
</evidence>
<feature type="transmembrane region" description="Helical" evidence="10">
    <location>
        <begin position="193"/>
        <end position="216"/>
    </location>
</feature>
<feature type="transmembrane region" description="Helical" evidence="10">
    <location>
        <begin position="482"/>
        <end position="501"/>
    </location>
</feature>
<dbReference type="OrthoDB" id="9804143at2"/>
<reference evidence="12 13" key="2">
    <citation type="journal article" date="2014" name="Genome Announc.">
        <title>Complete Genome Sequence of Coprothermobacter proteolyticus DSM 5265.</title>
        <authorList>
            <person name="Alexiev A."/>
            <person name="Coil D.A."/>
            <person name="Badger J.H."/>
            <person name="Enticknap J."/>
            <person name="Ward N."/>
            <person name="Robb F.T."/>
            <person name="Eisen J.A."/>
        </authorList>
    </citation>
    <scope>NUCLEOTIDE SEQUENCE [LARGE SCALE GENOMIC DNA]</scope>
    <source>
        <strain evidence="13">ATCC 35245 / DSM 5265 / OCM 4 / BT</strain>
    </source>
</reference>
<evidence type="ECO:0000256" key="2">
    <source>
        <dbReference type="ARBA" id="ARBA00022475"/>
    </source>
</evidence>
<dbReference type="eggNOG" id="COG0728">
    <property type="taxonomic scope" value="Bacteria"/>
</dbReference>
<feature type="transmembrane region" description="Helical" evidence="10">
    <location>
        <begin position="163"/>
        <end position="187"/>
    </location>
</feature>
<dbReference type="CDD" id="cd13123">
    <property type="entry name" value="MATE_MurJ_like"/>
    <property type="match status" value="1"/>
</dbReference>
<dbReference type="PRINTS" id="PR01806">
    <property type="entry name" value="VIRFACTRMVIN"/>
</dbReference>
<keyword evidence="5 10" id="KW-0573">Peptidoglycan synthesis</keyword>
<organism evidence="12 13">
    <name type="scientific">Coprothermobacter proteolyticus (strain ATCC 35245 / DSM 5265 / OCM 4 / BT)</name>
    <dbReference type="NCBI Taxonomy" id="309798"/>
    <lineage>
        <taxon>Bacteria</taxon>
        <taxon>Pseudomonadati</taxon>
        <taxon>Coprothermobacterota</taxon>
        <taxon>Coprothermobacteria</taxon>
        <taxon>Coprothermobacterales</taxon>
        <taxon>Coprothermobacteraceae</taxon>
        <taxon>Coprothermobacter</taxon>
    </lineage>
</organism>
<evidence type="ECO:0000256" key="10">
    <source>
        <dbReference type="HAMAP-Rule" id="MF_02078"/>
    </source>
</evidence>
<keyword evidence="2 10" id="KW-1003">Cell membrane</keyword>
<evidence type="ECO:0000256" key="7">
    <source>
        <dbReference type="ARBA" id="ARBA00023136"/>
    </source>
</evidence>
<dbReference type="GO" id="GO:0015648">
    <property type="term" value="F:lipid-linked peptidoglycan transporter activity"/>
    <property type="evidence" value="ECO:0007669"/>
    <property type="project" value="UniProtKB-UniRule"/>
</dbReference>
<keyword evidence="4 10" id="KW-0133">Cell shape</keyword>
<keyword evidence="10 11" id="KW-0961">Cell wall biogenesis/degradation</keyword>
<dbReference type="UniPathway" id="UPA00219"/>
<keyword evidence="6 10" id="KW-1133">Transmembrane helix</keyword>
<gene>
    <name evidence="12" type="primary">mviN2</name>
    <name evidence="10" type="synonym">murJ</name>
    <name evidence="12" type="ordered locus">COPRO5265_1292</name>
</gene>
<reference evidence="13" key="1">
    <citation type="submission" date="2008-08" db="EMBL/GenBank/DDBJ databases">
        <title>The complete genome sequence of Coprothermobacter proteolyticus strain ATCC 5245 / DSM 5265 / BT.</title>
        <authorList>
            <person name="Dodson R.J."/>
            <person name="Durkin A.S."/>
            <person name="Wu M."/>
            <person name="Eisen J."/>
            <person name="Sutton G."/>
        </authorList>
    </citation>
    <scope>NUCLEOTIDE SEQUENCE [LARGE SCALE GENOMIC DNA]</scope>
    <source>
        <strain evidence="13">ATCC 35245 / DSM 5265 / OCM 4 / BT</strain>
    </source>
</reference>
<keyword evidence="13" id="KW-1185">Reference proteome</keyword>
<feature type="transmembrane region" description="Helical" evidence="10">
    <location>
        <begin position="237"/>
        <end position="257"/>
    </location>
</feature>
<comment type="similarity">
    <text evidence="9 10 11">Belongs to the MurJ/MviN family.</text>
</comment>
<dbReference type="PANTHER" id="PTHR47019:SF1">
    <property type="entry name" value="LIPID II FLIPPASE MURJ"/>
    <property type="match status" value="1"/>
</dbReference>
<dbReference type="NCBIfam" id="TIGR01695">
    <property type="entry name" value="murJ_mviN"/>
    <property type="match status" value="1"/>
</dbReference>
<evidence type="ECO:0000256" key="9">
    <source>
        <dbReference type="ARBA" id="ARBA00061532"/>
    </source>
</evidence>
<feature type="transmembrane region" description="Helical" evidence="10">
    <location>
        <begin position="130"/>
        <end position="151"/>
    </location>
</feature>
<evidence type="ECO:0000256" key="3">
    <source>
        <dbReference type="ARBA" id="ARBA00022692"/>
    </source>
</evidence>
<dbReference type="GO" id="GO:0071555">
    <property type="term" value="P:cell wall organization"/>
    <property type="evidence" value="ECO:0007669"/>
    <property type="project" value="UniProtKB-UniRule"/>
</dbReference>
<comment type="pathway">
    <text evidence="10">Cell wall biogenesis; peptidoglycan biosynthesis.</text>
</comment>
<dbReference type="InterPro" id="IPR004268">
    <property type="entry name" value="MurJ"/>
</dbReference>
<evidence type="ECO:0000313" key="12">
    <source>
        <dbReference type="EMBL" id="ACI17150.1"/>
    </source>
</evidence>
<keyword evidence="7 10" id="KW-0472">Membrane</keyword>
<dbReference type="EMBL" id="CP001145">
    <property type="protein sequence ID" value="ACI17150.1"/>
    <property type="molecule type" value="Genomic_DNA"/>
</dbReference>
<keyword evidence="3 10" id="KW-0812">Transmembrane</keyword>
<comment type="subcellular location">
    <subcellularLocation>
        <location evidence="1 10">Cell membrane</location>
        <topology evidence="1 10">Multi-pass membrane protein</topology>
    </subcellularLocation>
</comment>
<dbReference type="STRING" id="309798.COPRO5265_1292"/>
<dbReference type="Pfam" id="PF03023">
    <property type="entry name" value="MurJ"/>
    <property type="match status" value="1"/>
</dbReference>
<dbReference type="InterPro" id="IPR051050">
    <property type="entry name" value="Lipid_II_flippase_MurJ/MviN"/>
</dbReference>
<evidence type="ECO:0000313" key="13">
    <source>
        <dbReference type="Proteomes" id="UP000001732"/>
    </source>
</evidence>
<sequence length="514" mass="56618">MPMENQPSLRKATGQVTVAVLISRVTGFLREVALASLYGLSGIRDAYNISQYIPNQLGSLLNASTSAGLIPLFMRLRHEKDEQSAWQAANAIVGTTAFALFIFSLILSIFPQPFVAVFAPGFLSESGARFNLAVYFLRFTAFSTLFIVMNGMLTGLSQAYKDFVPYMVSAPMQNIIILLFIVLAYFAFPHQSIFLLALGTISGAAVFVLIPLLRIASKNTGFFRPFVDFKNPYVKEFLVLAFPILLGSSVQYINVLVDQIMASFLPVGSIAALNYGNQLMTMVVGIFAASVSAAYYPYIIEDFHSSAYQDLNRRVQKAFNVIQAIMIPSAIGLIILGFPLAKLLFQRGNFSLRDAQVTGTLIRAYGIGLFAAGLSMLYPRLYYTTGDTSTPMKIASAGVIFNIALNYILAFPLGLGALGLALSTSITICLNVILYHVFIRGKIPHLTLRPCLQPMIKSFIAATIMGIVTYSLYRFLPMRNMYTLLNVFISAVVYGLLMVVMRHPVAEDLLRREI</sequence>
<feature type="transmembrane region" description="Helical" evidence="10">
    <location>
        <begin position="277"/>
        <end position="298"/>
    </location>
</feature>
<dbReference type="PANTHER" id="PTHR47019">
    <property type="entry name" value="LIPID II FLIPPASE MURJ"/>
    <property type="match status" value="1"/>
</dbReference>
<evidence type="ECO:0000256" key="6">
    <source>
        <dbReference type="ARBA" id="ARBA00022989"/>
    </source>
</evidence>
<evidence type="ECO:0000256" key="5">
    <source>
        <dbReference type="ARBA" id="ARBA00022984"/>
    </source>
</evidence>
<dbReference type="AlphaFoldDB" id="B5Y9Z5"/>
<dbReference type="GO" id="GO:0005886">
    <property type="term" value="C:plasma membrane"/>
    <property type="evidence" value="ECO:0007669"/>
    <property type="project" value="UniProtKB-SubCell"/>
</dbReference>
<evidence type="ECO:0000256" key="8">
    <source>
        <dbReference type="ARBA" id="ARBA00060041"/>
    </source>
</evidence>
<dbReference type="HAMAP" id="MF_02078">
    <property type="entry name" value="MurJ_MviN"/>
    <property type="match status" value="1"/>
</dbReference>
<dbReference type="HOGENOM" id="CLU_006797_4_1_9"/>
<feature type="transmembrane region" description="Helical" evidence="10">
    <location>
        <begin position="361"/>
        <end position="382"/>
    </location>
</feature>
<dbReference type="GO" id="GO:0034204">
    <property type="term" value="P:lipid translocation"/>
    <property type="evidence" value="ECO:0007669"/>
    <property type="project" value="TreeGrafter"/>
</dbReference>
<protein>
    <recommendedName>
        <fullName evidence="10">Probable lipid II flippase MurJ</fullName>
    </recommendedName>
</protein>
<keyword evidence="10 11" id="KW-0813">Transport</keyword>
<evidence type="ECO:0000256" key="11">
    <source>
        <dbReference type="PIRNR" id="PIRNR002869"/>
    </source>
</evidence>
<accession>B5Y9Z5</accession>
<dbReference type="KEGG" id="cpo:COPRO5265_1292"/>
<dbReference type="GO" id="GO:0008360">
    <property type="term" value="P:regulation of cell shape"/>
    <property type="evidence" value="ECO:0007669"/>
    <property type="project" value="UniProtKB-UniRule"/>
</dbReference>
<dbReference type="Proteomes" id="UP000001732">
    <property type="component" value="Chromosome"/>
</dbReference>
<comment type="function">
    <text evidence="8 10 11">Involved in peptidoglycan biosynthesis. Transports lipid-linked peptidoglycan precursors from the inner to the outer leaflet of the cytoplasmic membrane.</text>
</comment>
<feature type="transmembrane region" description="Helical" evidence="10">
    <location>
        <begin position="319"/>
        <end position="341"/>
    </location>
</feature>
<feature type="transmembrane region" description="Helical" evidence="10">
    <location>
        <begin position="88"/>
        <end position="110"/>
    </location>
</feature>
<feature type="transmembrane region" description="Helical" evidence="10">
    <location>
        <begin position="417"/>
        <end position="438"/>
    </location>
</feature>
<feature type="transmembrane region" description="Helical" evidence="10">
    <location>
        <begin position="459"/>
        <end position="476"/>
    </location>
</feature>
<comment type="caution">
    <text evidence="10">Lacks conserved residue(s) required for the propagation of feature annotation.</text>
</comment>
<name>B5Y9Z5_COPPD</name>
<evidence type="ECO:0000256" key="4">
    <source>
        <dbReference type="ARBA" id="ARBA00022960"/>
    </source>
</evidence>
<proteinExistence type="inferred from homology"/>